<keyword evidence="3" id="KW-1185">Reference proteome</keyword>
<name>A0ABD3LMX4_EUCGL</name>
<accession>A0ABD3LMX4</accession>
<evidence type="ECO:0000259" key="1">
    <source>
        <dbReference type="Pfam" id="PF03732"/>
    </source>
</evidence>
<dbReference type="PANTHER" id="PTHR33223">
    <property type="entry name" value="CCHC-TYPE DOMAIN-CONTAINING PROTEIN"/>
    <property type="match status" value="1"/>
</dbReference>
<organism evidence="2 3">
    <name type="scientific">Eucalyptus globulus</name>
    <name type="common">Tasmanian blue gum</name>
    <dbReference type="NCBI Taxonomy" id="34317"/>
    <lineage>
        <taxon>Eukaryota</taxon>
        <taxon>Viridiplantae</taxon>
        <taxon>Streptophyta</taxon>
        <taxon>Embryophyta</taxon>
        <taxon>Tracheophyta</taxon>
        <taxon>Spermatophyta</taxon>
        <taxon>Magnoliopsida</taxon>
        <taxon>eudicotyledons</taxon>
        <taxon>Gunneridae</taxon>
        <taxon>Pentapetalae</taxon>
        <taxon>rosids</taxon>
        <taxon>malvids</taxon>
        <taxon>Myrtales</taxon>
        <taxon>Myrtaceae</taxon>
        <taxon>Myrtoideae</taxon>
        <taxon>Eucalypteae</taxon>
        <taxon>Eucalyptus</taxon>
    </lineage>
</organism>
<comment type="caution">
    <text evidence="2">The sequence shown here is derived from an EMBL/GenBank/DDBJ whole genome shotgun (WGS) entry which is preliminary data.</text>
</comment>
<gene>
    <name evidence="2" type="ORF">ACJRO7_000539</name>
</gene>
<feature type="domain" description="Retrotransposon gag" evidence="1">
    <location>
        <begin position="166"/>
        <end position="241"/>
    </location>
</feature>
<evidence type="ECO:0000313" key="3">
    <source>
        <dbReference type="Proteomes" id="UP001634007"/>
    </source>
</evidence>
<dbReference type="Pfam" id="PF03732">
    <property type="entry name" value="Retrotrans_gag"/>
    <property type="match status" value="1"/>
</dbReference>
<protein>
    <recommendedName>
        <fullName evidence="1">Retrotransposon gag domain-containing protein</fullName>
    </recommendedName>
</protein>
<proteinExistence type="predicted"/>
<dbReference type="AlphaFoldDB" id="A0ABD3LMX4"/>
<dbReference type="InterPro" id="IPR005162">
    <property type="entry name" value="Retrotrans_gag_dom"/>
</dbReference>
<evidence type="ECO:0000313" key="2">
    <source>
        <dbReference type="EMBL" id="KAL3753154.1"/>
    </source>
</evidence>
<dbReference type="PANTHER" id="PTHR33223:SF8">
    <property type="entry name" value="OS04G0172440 PROTEIN"/>
    <property type="match status" value="1"/>
</dbReference>
<dbReference type="EMBL" id="JBJKBG010000001">
    <property type="protein sequence ID" value="KAL3753154.1"/>
    <property type="molecule type" value="Genomic_DNA"/>
</dbReference>
<reference evidence="2 3" key="1">
    <citation type="submission" date="2024-11" db="EMBL/GenBank/DDBJ databases">
        <title>Chromosome-level genome assembly of Eucalyptus globulus Labill. provides insights into its genome evolution.</title>
        <authorList>
            <person name="Li X."/>
        </authorList>
    </citation>
    <scope>NUCLEOTIDE SEQUENCE [LARGE SCALE GENOMIC DNA]</scope>
    <source>
        <strain evidence="2">CL2024</strain>
        <tissue evidence="2">Fresh tender leaves</tissue>
    </source>
</reference>
<dbReference type="Proteomes" id="UP001634007">
    <property type="component" value="Unassembled WGS sequence"/>
</dbReference>
<sequence length="302" mass="34892">MAEENVPSPIEIMENEMKQVFNVLQQLSKQIDSIQGKLAPAPASIEVLLPQSSIRGDQGRDTDDNMPELEDDTHQIIVEKVKPNCLSKTKHDKCLEKLEEKLKQLQGLQDPTSTDLSIYSKVKIPEKFKMPEFEKYNGMTCPMAHLQMYLVRMTQYVNNVPLMIQLFQSSLVGPALRWYITKNINLLETWSEASEAFLKQYKFIMDITPSREDLECTEKKKHESFKEYAIRWRNLATQISPEPTNFELRKMFIKTLPYEYCNRMVTTIAESFNQLILVGEQIEIGLRDGWFTEPDPSAEGSA</sequence>